<dbReference type="EMBL" id="LXQA010005441">
    <property type="protein sequence ID" value="MCH83588.1"/>
    <property type="molecule type" value="Genomic_DNA"/>
</dbReference>
<dbReference type="Proteomes" id="UP000265520">
    <property type="component" value="Unassembled WGS sequence"/>
</dbReference>
<accession>A0A392M9V8</accession>
<feature type="region of interest" description="Disordered" evidence="1">
    <location>
        <begin position="196"/>
        <end position="245"/>
    </location>
</feature>
<gene>
    <name evidence="2" type="ORF">A2U01_0004414</name>
</gene>
<name>A0A392M9V8_9FABA</name>
<comment type="caution">
    <text evidence="2">The sequence shown here is derived from an EMBL/GenBank/DDBJ whole genome shotgun (WGS) entry which is preliminary data.</text>
</comment>
<reference evidence="2 3" key="1">
    <citation type="journal article" date="2018" name="Front. Plant Sci.">
        <title>Red Clover (Trifolium pratense) and Zigzag Clover (T. medium) - A Picture of Genomic Similarities and Differences.</title>
        <authorList>
            <person name="Dluhosova J."/>
            <person name="Istvanek J."/>
            <person name="Nedelnik J."/>
            <person name="Repkova J."/>
        </authorList>
    </citation>
    <scope>NUCLEOTIDE SEQUENCE [LARGE SCALE GENOMIC DNA]</scope>
    <source>
        <strain evidence="3">cv. 10/8</strain>
        <tissue evidence="2">Leaf</tissue>
    </source>
</reference>
<organism evidence="2 3">
    <name type="scientific">Trifolium medium</name>
    <dbReference type="NCBI Taxonomy" id="97028"/>
    <lineage>
        <taxon>Eukaryota</taxon>
        <taxon>Viridiplantae</taxon>
        <taxon>Streptophyta</taxon>
        <taxon>Embryophyta</taxon>
        <taxon>Tracheophyta</taxon>
        <taxon>Spermatophyta</taxon>
        <taxon>Magnoliopsida</taxon>
        <taxon>eudicotyledons</taxon>
        <taxon>Gunneridae</taxon>
        <taxon>Pentapetalae</taxon>
        <taxon>rosids</taxon>
        <taxon>fabids</taxon>
        <taxon>Fabales</taxon>
        <taxon>Fabaceae</taxon>
        <taxon>Papilionoideae</taxon>
        <taxon>50 kb inversion clade</taxon>
        <taxon>NPAAA clade</taxon>
        <taxon>Hologalegina</taxon>
        <taxon>IRL clade</taxon>
        <taxon>Trifolieae</taxon>
        <taxon>Trifolium</taxon>
    </lineage>
</organism>
<dbReference type="AlphaFoldDB" id="A0A392M9V8"/>
<feature type="compositionally biased region" description="Basic and acidic residues" evidence="1">
    <location>
        <begin position="221"/>
        <end position="230"/>
    </location>
</feature>
<proteinExistence type="predicted"/>
<protein>
    <submittedName>
        <fullName evidence="2">Transcription regulatory protein SNF2-like</fullName>
    </submittedName>
</protein>
<feature type="non-terminal residue" evidence="2">
    <location>
        <position position="245"/>
    </location>
</feature>
<sequence length="245" mass="28605">MPSNWGDNLQTKCLLELYGLKLAELQGKVRTEVNSEYWLNVKCAYPDKQLFDWGMMRLRRPPYGVGDPFAMDADDRIRKKRDAERLSRLEEQAKSHIETRTRRFFAELLNAVREFQLQIQGSLKRRKQRNDAVQAWHGRQRQRATRAEKLRFQALKADDQEAYMRMVKESKNERLTLLLEETNKLLVNLGAAVQRQRDSKQSNGIEPLEDSEAALPQSDALKNEISKESPLEDDEDLMDSDHNDD</sequence>
<evidence type="ECO:0000256" key="1">
    <source>
        <dbReference type="SAM" id="MobiDB-lite"/>
    </source>
</evidence>
<keyword evidence="3" id="KW-1185">Reference proteome</keyword>
<evidence type="ECO:0000313" key="2">
    <source>
        <dbReference type="EMBL" id="MCH83588.1"/>
    </source>
</evidence>
<evidence type="ECO:0000313" key="3">
    <source>
        <dbReference type="Proteomes" id="UP000265520"/>
    </source>
</evidence>